<organism evidence="3">
    <name type="scientific">Salpingoeca rosetta (strain ATCC 50818 / BSB-021)</name>
    <dbReference type="NCBI Taxonomy" id="946362"/>
    <lineage>
        <taxon>Eukaryota</taxon>
        <taxon>Choanoflagellata</taxon>
        <taxon>Craspedida</taxon>
        <taxon>Salpingoecidae</taxon>
        <taxon>Salpingoeca</taxon>
    </lineage>
</organism>
<dbReference type="KEGG" id="sre:PTSG_12545"/>
<evidence type="ECO:0000256" key="1">
    <source>
        <dbReference type="SAM" id="MobiDB-lite"/>
    </source>
</evidence>
<dbReference type="Proteomes" id="UP000007799">
    <property type="component" value="Unassembled WGS sequence"/>
</dbReference>
<dbReference type="AlphaFoldDB" id="F2UEB5"/>
<dbReference type="Gene3D" id="3.80.10.10">
    <property type="entry name" value="Ribonuclease Inhibitor"/>
    <property type="match status" value="1"/>
</dbReference>
<keyword evidence="3" id="KW-1185">Reference proteome</keyword>
<proteinExistence type="predicted"/>
<evidence type="ECO:0000313" key="3">
    <source>
        <dbReference type="Proteomes" id="UP000007799"/>
    </source>
</evidence>
<dbReference type="SUPFAM" id="SSF52047">
    <property type="entry name" value="RNI-like"/>
    <property type="match status" value="1"/>
</dbReference>
<feature type="compositionally biased region" description="Basic and acidic residues" evidence="1">
    <location>
        <begin position="11"/>
        <end position="20"/>
    </location>
</feature>
<evidence type="ECO:0000313" key="2">
    <source>
        <dbReference type="EMBL" id="EGD74965.1"/>
    </source>
</evidence>
<gene>
    <name evidence="2" type="ORF">PTSG_12545</name>
</gene>
<dbReference type="InterPro" id="IPR032675">
    <property type="entry name" value="LRR_dom_sf"/>
</dbReference>
<protein>
    <submittedName>
        <fullName evidence="2">Uncharacterized protein</fullName>
    </submittedName>
</protein>
<dbReference type="GeneID" id="16073181"/>
<reference evidence="2" key="1">
    <citation type="submission" date="2009-08" db="EMBL/GenBank/DDBJ databases">
        <title>Annotation of Salpingoeca rosetta.</title>
        <authorList>
            <consortium name="The Broad Institute Genome Sequencing Platform"/>
            <person name="Russ C."/>
            <person name="Cuomo C."/>
            <person name="Burger G."/>
            <person name="Gray M.W."/>
            <person name="Holland P.W.H."/>
            <person name="King N."/>
            <person name="Lang F.B.F."/>
            <person name="Roger A.J."/>
            <person name="Ruiz-Trillo I."/>
            <person name="Young S.K."/>
            <person name="Zeng Q."/>
            <person name="Gargeya S."/>
            <person name="Alvarado L."/>
            <person name="Berlin A."/>
            <person name="Chapman S.B."/>
            <person name="Chen Z."/>
            <person name="Freedman E."/>
            <person name="Gellesch M."/>
            <person name="Goldberg J."/>
            <person name="Griggs A."/>
            <person name="Gujja S."/>
            <person name="Heilman E."/>
            <person name="Heiman D."/>
            <person name="Howarth C."/>
            <person name="Mehta T."/>
            <person name="Neiman D."/>
            <person name="Pearson M."/>
            <person name="Roberts A."/>
            <person name="Saif S."/>
            <person name="Shea T."/>
            <person name="Shenoy N."/>
            <person name="Sisk P."/>
            <person name="Stolte C."/>
            <person name="Sykes S."/>
            <person name="White J."/>
            <person name="Yandava C."/>
            <person name="Haas B."/>
            <person name="Nusbaum C."/>
            <person name="Birren B."/>
        </authorList>
    </citation>
    <scope>NUCLEOTIDE SEQUENCE [LARGE SCALE GENOMIC DNA]</scope>
    <source>
        <strain evidence="2">ATCC 50818</strain>
    </source>
</reference>
<dbReference type="EMBL" id="GL832970">
    <property type="protein sequence ID" value="EGD74965.1"/>
    <property type="molecule type" value="Genomic_DNA"/>
</dbReference>
<feature type="compositionally biased region" description="Polar residues" evidence="1">
    <location>
        <begin position="1"/>
        <end position="10"/>
    </location>
</feature>
<accession>F2UEB5</accession>
<dbReference type="InParanoid" id="F2UEB5"/>
<sequence length="839" mass="91643">MAVTKSQYTARNERKGETVRPLRQTHNLSFWPTNTRATDQNAMDVHHWAFVAQHLDASSLAALMSVCRVLFHDLPWLLPKHALERQLNCTLKQFSWDRPMQAGSAAPPIHDTTTTSRQHTPAVAAGGDPDILLLEFNLERFFVYSWLGAHWDAGSVRDLAAAASGERFGRCVMLQWHVSRDPYHAPFGRCYRLRIVASPKQVPPAHLEPFHKHPPTCALDIKCDPHHPLLQESIEGLLQQCLSAHALQLHSLEAQLEDEQWLLLSRALEQRRNAGLPRLSRLECTTNAASIPPLCHVDSLSIIAQSATRLGPFADINVISLSQLDRIGRILGCHNVDTFAVELYGDDVDSPIDLTGLEGIPSVTFSVMQDSCSADLMPLAHATQTVELSHLHVPNLAPLANAASVCLHACDGFADTRPLAAATTVEVSHNDSLSGIVTLPSATSLKLQYCPHVTGMLMQTSGPVTELQLTSCLQLTMLPQLAPATLQRVELRSLAITDLAPVANATHITVTGCNELNLTKTTAQTLPLTFARSVHIGSIQHLRRLPHMPRVWDLSLASVPSCCYLDQDDASGNHANDSGSTAHAVDVATGDNDGDGIADGGVALHVHSTEQEPALSSRFKRRQQDLKHLRSLKLHDTPFPPFELPQLQKLVLRGDVLPSSFALMPRARDVTISCSFGRTTLPLLPDLGVLSHLQSLSLSNVDVGSACSLRHLKKVKLVKCVGKCERIEDVSEVLIRGCAGLTVDRLADAHKAAIWDAPAAVGVIQHIHTLTFTYVNELRCGSVSNVQRVIFDACTRLKALPPLGPDIDTVQFKRQTPTTLGGVENVRRVLSPSDQDTFP</sequence>
<dbReference type="RefSeq" id="XP_004992610.1">
    <property type="nucleotide sequence ID" value="XM_004992553.1"/>
</dbReference>
<name>F2UEB5_SALR5</name>
<feature type="region of interest" description="Disordered" evidence="1">
    <location>
        <begin position="1"/>
        <end position="21"/>
    </location>
</feature>